<evidence type="ECO:0000259" key="1">
    <source>
        <dbReference type="PROSITE" id="PS51186"/>
    </source>
</evidence>
<protein>
    <recommendedName>
        <fullName evidence="1">N-acetyltransferase domain-containing protein</fullName>
    </recommendedName>
</protein>
<reference evidence="2" key="2">
    <citation type="submission" date="2020-09" db="EMBL/GenBank/DDBJ databases">
        <authorList>
            <person name="Sun Q."/>
            <person name="Zhou Y."/>
        </authorList>
    </citation>
    <scope>NUCLEOTIDE SEQUENCE</scope>
    <source>
        <strain evidence="2">CGMCC 1.15794</strain>
    </source>
</reference>
<evidence type="ECO:0000313" key="3">
    <source>
        <dbReference type="Proteomes" id="UP000657592"/>
    </source>
</evidence>
<sequence length="182" mass="20763">MHVSQAGQSGIGFARFLRTVVLDWRNASGSQHRAHLSVFRCTQPEDSTYDEDSGLETHDYPWEYEVQDYVRRRHVPAHPPEFLLLGYDDKGLAAVIEIKVSEFDRFCFIAAVAIAQRVSGRGLAAEALARVHNVMTAYRITSNYTAMARIDPDNWPAKSAFAKQGYEYLEIQEGYELWARNF</sequence>
<name>A0A917MLX9_9MICO</name>
<dbReference type="SUPFAM" id="SSF55729">
    <property type="entry name" value="Acyl-CoA N-acyltransferases (Nat)"/>
    <property type="match status" value="1"/>
</dbReference>
<gene>
    <name evidence="2" type="ORF">GCM10010921_19910</name>
</gene>
<dbReference type="Pfam" id="PF00583">
    <property type="entry name" value="Acetyltransf_1"/>
    <property type="match status" value="1"/>
</dbReference>
<feature type="domain" description="N-acetyltransferase" evidence="1">
    <location>
        <begin position="37"/>
        <end position="182"/>
    </location>
</feature>
<evidence type="ECO:0000313" key="2">
    <source>
        <dbReference type="EMBL" id="GGH44902.1"/>
    </source>
</evidence>
<keyword evidence="3" id="KW-1185">Reference proteome</keyword>
<accession>A0A917MLX9</accession>
<organism evidence="2 3">
    <name type="scientific">Microbacterium album</name>
    <dbReference type="NCBI Taxonomy" id="2053191"/>
    <lineage>
        <taxon>Bacteria</taxon>
        <taxon>Bacillati</taxon>
        <taxon>Actinomycetota</taxon>
        <taxon>Actinomycetes</taxon>
        <taxon>Micrococcales</taxon>
        <taxon>Microbacteriaceae</taxon>
        <taxon>Microbacterium</taxon>
    </lineage>
</organism>
<dbReference type="InterPro" id="IPR000182">
    <property type="entry name" value="GNAT_dom"/>
</dbReference>
<dbReference type="Gene3D" id="3.40.630.30">
    <property type="match status" value="1"/>
</dbReference>
<dbReference type="Proteomes" id="UP000657592">
    <property type="component" value="Unassembled WGS sequence"/>
</dbReference>
<dbReference type="InterPro" id="IPR016181">
    <property type="entry name" value="Acyl_CoA_acyltransferase"/>
</dbReference>
<dbReference type="PROSITE" id="PS51186">
    <property type="entry name" value="GNAT"/>
    <property type="match status" value="1"/>
</dbReference>
<dbReference type="EMBL" id="BMJY01000008">
    <property type="protein sequence ID" value="GGH44902.1"/>
    <property type="molecule type" value="Genomic_DNA"/>
</dbReference>
<reference evidence="2" key="1">
    <citation type="journal article" date="2014" name="Int. J. Syst. Evol. Microbiol.">
        <title>Complete genome sequence of Corynebacterium casei LMG S-19264T (=DSM 44701T), isolated from a smear-ripened cheese.</title>
        <authorList>
            <consortium name="US DOE Joint Genome Institute (JGI-PGF)"/>
            <person name="Walter F."/>
            <person name="Albersmeier A."/>
            <person name="Kalinowski J."/>
            <person name="Ruckert C."/>
        </authorList>
    </citation>
    <scope>NUCLEOTIDE SEQUENCE</scope>
    <source>
        <strain evidence="2">CGMCC 1.15794</strain>
    </source>
</reference>
<dbReference type="GO" id="GO:0016747">
    <property type="term" value="F:acyltransferase activity, transferring groups other than amino-acyl groups"/>
    <property type="evidence" value="ECO:0007669"/>
    <property type="project" value="InterPro"/>
</dbReference>
<proteinExistence type="predicted"/>
<dbReference type="AlphaFoldDB" id="A0A917MLX9"/>
<comment type="caution">
    <text evidence="2">The sequence shown here is derived from an EMBL/GenBank/DDBJ whole genome shotgun (WGS) entry which is preliminary data.</text>
</comment>
<dbReference type="RefSeq" id="WP_188756140.1">
    <property type="nucleotide sequence ID" value="NZ_BMJY01000008.1"/>
</dbReference>